<gene>
    <name evidence="14" type="ORF">SPPG_06491</name>
</gene>
<dbReference type="CDD" id="cd01883">
    <property type="entry name" value="EF1_alpha"/>
    <property type="match status" value="1"/>
</dbReference>
<dbReference type="NCBIfam" id="NF008969">
    <property type="entry name" value="PRK12317.1"/>
    <property type="match status" value="1"/>
</dbReference>
<dbReference type="FunFam" id="2.40.30.10:FF:000005">
    <property type="entry name" value="Elongation factor 1-alpha"/>
    <property type="match status" value="1"/>
</dbReference>
<name>A0A0L0HB43_SPIPD</name>
<dbReference type="STRING" id="645134.A0A0L0HB43"/>
<keyword evidence="8" id="KW-0648">Protein biosynthesis</keyword>
<dbReference type="GO" id="GO:0002184">
    <property type="term" value="P:cytoplasmic translational termination"/>
    <property type="evidence" value="ECO:0007669"/>
    <property type="project" value="UniProtKB-ARBA"/>
</dbReference>
<keyword evidence="6 14" id="KW-0251">Elongation factor</keyword>
<dbReference type="VEuPathDB" id="FungiDB:SPPG_06491"/>
<dbReference type="Pfam" id="PF22594">
    <property type="entry name" value="GTP-eEF1A_C"/>
    <property type="match status" value="1"/>
</dbReference>
<dbReference type="InterPro" id="IPR009001">
    <property type="entry name" value="Transl_elong_EF1A/Init_IF2_C"/>
</dbReference>
<dbReference type="InterPro" id="IPR009000">
    <property type="entry name" value="Transl_B-barrel_sf"/>
</dbReference>
<dbReference type="InterPro" id="IPR004161">
    <property type="entry name" value="EFTu-like_2"/>
</dbReference>
<dbReference type="CDD" id="cd03693">
    <property type="entry name" value="EF1_alpha_II"/>
    <property type="match status" value="1"/>
</dbReference>
<reference evidence="14 15" key="1">
    <citation type="submission" date="2009-08" db="EMBL/GenBank/DDBJ databases">
        <title>The Genome Sequence of Spizellomyces punctatus strain DAOM BR117.</title>
        <authorList>
            <consortium name="The Broad Institute Genome Sequencing Platform"/>
            <person name="Russ C."/>
            <person name="Cuomo C."/>
            <person name="Shea T."/>
            <person name="Young S.K."/>
            <person name="Zeng Q."/>
            <person name="Koehrsen M."/>
            <person name="Haas B."/>
            <person name="Borodovsky M."/>
            <person name="Guigo R."/>
            <person name="Alvarado L."/>
            <person name="Berlin A."/>
            <person name="Bochicchio J."/>
            <person name="Borenstein D."/>
            <person name="Chapman S."/>
            <person name="Chen Z."/>
            <person name="Engels R."/>
            <person name="Freedman E."/>
            <person name="Gellesch M."/>
            <person name="Goldberg J."/>
            <person name="Griggs A."/>
            <person name="Gujja S."/>
            <person name="Heiman D."/>
            <person name="Hepburn T."/>
            <person name="Howarth C."/>
            <person name="Jen D."/>
            <person name="Larson L."/>
            <person name="Lewis B."/>
            <person name="Mehta T."/>
            <person name="Park D."/>
            <person name="Pearson M."/>
            <person name="Roberts A."/>
            <person name="Saif S."/>
            <person name="Shenoy N."/>
            <person name="Sisk P."/>
            <person name="Stolte C."/>
            <person name="Sykes S."/>
            <person name="Thomson T."/>
            <person name="Walk T."/>
            <person name="White J."/>
            <person name="Yandava C."/>
            <person name="Burger G."/>
            <person name="Gray M.W."/>
            <person name="Holland P.W.H."/>
            <person name="King N."/>
            <person name="Lang F.B.F."/>
            <person name="Roger A.J."/>
            <person name="Ruiz-Trillo I."/>
            <person name="Lander E."/>
            <person name="Nusbaum C."/>
        </authorList>
    </citation>
    <scope>NUCLEOTIDE SEQUENCE [LARGE SCALE GENOMIC DNA]</scope>
    <source>
        <strain evidence="14 15">DAOM BR117</strain>
    </source>
</reference>
<evidence type="ECO:0000256" key="3">
    <source>
        <dbReference type="ARBA" id="ARBA00022481"/>
    </source>
</evidence>
<evidence type="ECO:0000256" key="9">
    <source>
        <dbReference type="ARBA" id="ARBA00023134"/>
    </source>
</evidence>
<dbReference type="InterPro" id="IPR027417">
    <property type="entry name" value="P-loop_NTPase"/>
</dbReference>
<dbReference type="GO" id="GO:0005525">
    <property type="term" value="F:GTP binding"/>
    <property type="evidence" value="ECO:0007669"/>
    <property type="project" value="UniProtKB-KW"/>
</dbReference>
<dbReference type="InterPro" id="IPR054696">
    <property type="entry name" value="GTP-eEF1A_C"/>
</dbReference>
<dbReference type="PANTHER" id="PTHR23115">
    <property type="entry name" value="TRANSLATION FACTOR"/>
    <property type="match status" value="1"/>
</dbReference>
<dbReference type="SUPFAM" id="SSF52540">
    <property type="entry name" value="P-loop containing nucleoside triphosphate hydrolases"/>
    <property type="match status" value="1"/>
</dbReference>
<keyword evidence="5" id="KW-0547">Nucleotide-binding</keyword>
<dbReference type="GeneID" id="27689785"/>
<dbReference type="EMBL" id="KQ257461">
    <property type="protein sequence ID" value="KNC98079.1"/>
    <property type="molecule type" value="Genomic_DNA"/>
</dbReference>
<dbReference type="Pfam" id="PF00009">
    <property type="entry name" value="GTP_EFTU"/>
    <property type="match status" value="1"/>
</dbReference>
<keyword evidence="9" id="KW-0342">GTP-binding</keyword>
<dbReference type="InterPro" id="IPR004539">
    <property type="entry name" value="Transl_elong_EF1A_euk/arc"/>
</dbReference>
<evidence type="ECO:0000256" key="8">
    <source>
        <dbReference type="ARBA" id="ARBA00022917"/>
    </source>
</evidence>
<evidence type="ECO:0000259" key="13">
    <source>
        <dbReference type="PROSITE" id="PS51722"/>
    </source>
</evidence>
<evidence type="ECO:0000313" key="14">
    <source>
        <dbReference type="EMBL" id="KNC98079.1"/>
    </source>
</evidence>
<dbReference type="PROSITE" id="PS51722">
    <property type="entry name" value="G_TR_2"/>
    <property type="match status" value="1"/>
</dbReference>
<keyword evidence="7" id="KW-0378">Hydrolase</keyword>
<dbReference type="FunCoup" id="A0A0L0HB43">
    <property type="interactions" value="335"/>
</dbReference>
<sequence length="446" mass="49313">MKTHVNLVVVGHLGSGKSTVLGHLMYKCGAIDKKDFDKIEWEAMKKDKPELKYAWILDKLREERERGTTIDIACDKLETPHRFVTVSDAPGHKDFIKNLITGTSQADCALLVVSAAVNEYETGIAREGQTREHALLAHTMGVRQLIVAVNKMDQVNWSQERFEKVQKELSDMMEKIGYKPESVPFVPVSGWTGDNLVDPSPNLPWFSRWKKQTKSGAVEGKTLLDAIDTIEPPIRPKDKPLRLPIQDVFKLSDIGTVAVGKVETGVLHPGKKVLLTPGGITTIVKSIQMHHEPLNEALPGDNVGLSVDLSIRDIHRGMVVSNPKDEPAKEAASFIAQIIILELPGRIEVGYTPVIDVHTSHVACKFDELIEKVDRRSGRTIAEHPKFLQMGDAAIVKLKPTKPLVVEAYADYPALGRFAMRDMRVTIAVGIVKSVEKVSGADIQSI</sequence>
<dbReference type="AlphaFoldDB" id="A0A0L0HB43"/>
<dbReference type="Gene3D" id="2.40.30.10">
    <property type="entry name" value="Translation factors"/>
    <property type="match status" value="2"/>
</dbReference>
<keyword evidence="4" id="KW-0963">Cytoplasm</keyword>
<dbReference type="eggNOG" id="KOG0052">
    <property type="taxonomic scope" value="Eukaryota"/>
</dbReference>
<dbReference type="RefSeq" id="XP_016606119.1">
    <property type="nucleotide sequence ID" value="XM_016754690.1"/>
</dbReference>
<evidence type="ECO:0000256" key="5">
    <source>
        <dbReference type="ARBA" id="ARBA00022741"/>
    </source>
</evidence>
<comment type="catalytic activity">
    <reaction evidence="10">
        <text>GTP + H2O = GDP + phosphate + H(+)</text>
        <dbReference type="Rhea" id="RHEA:19669"/>
        <dbReference type="ChEBI" id="CHEBI:15377"/>
        <dbReference type="ChEBI" id="CHEBI:15378"/>
        <dbReference type="ChEBI" id="CHEBI:37565"/>
        <dbReference type="ChEBI" id="CHEBI:43474"/>
        <dbReference type="ChEBI" id="CHEBI:58189"/>
    </reaction>
    <physiologicalReaction direction="left-to-right" evidence="10">
        <dbReference type="Rhea" id="RHEA:19670"/>
    </physiologicalReaction>
</comment>
<dbReference type="SUPFAM" id="SSF50447">
    <property type="entry name" value="Translation proteins"/>
    <property type="match status" value="1"/>
</dbReference>
<keyword evidence="3" id="KW-0488">Methylation</keyword>
<comment type="subunit">
    <text evidence="11">Component of the Dom34-Hbs1 complex, also named Pelota-HBS1L complex, composed of dom34 and hbs1.</text>
</comment>
<dbReference type="PRINTS" id="PR00315">
    <property type="entry name" value="ELONGATNFCT"/>
</dbReference>
<dbReference type="InterPro" id="IPR000795">
    <property type="entry name" value="T_Tr_GTP-bd_dom"/>
</dbReference>
<evidence type="ECO:0000256" key="4">
    <source>
        <dbReference type="ARBA" id="ARBA00022490"/>
    </source>
</evidence>
<evidence type="ECO:0000256" key="11">
    <source>
        <dbReference type="ARBA" id="ARBA00063537"/>
    </source>
</evidence>
<dbReference type="FunFam" id="2.40.30.10:FF:000020">
    <property type="entry name" value="Translation elongation factor EF-1"/>
    <property type="match status" value="1"/>
</dbReference>
<protein>
    <recommendedName>
        <fullName evidence="12">Elongation factor 1 alpha-like protein</fullName>
    </recommendedName>
</protein>
<dbReference type="GO" id="GO:1990533">
    <property type="term" value="C:Dom34-Hbs1 complex"/>
    <property type="evidence" value="ECO:0007669"/>
    <property type="project" value="UniProtKB-ARBA"/>
</dbReference>
<dbReference type="GO" id="GO:0003924">
    <property type="term" value="F:GTPase activity"/>
    <property type="evidence" value="ECO:0007669"/>
    <property type="project" value="InterPro"/>
</dbReference>
<feature type="domain" description="Tr-type G" evidence="13">
    <location>
        <begin position="2"/>
        <end position="237"/>
    </location>
</feature>
<dbReference type="CDD" id="cd03705">
    <property type="entry name" value="EF1_alpha_III"/>
    <property type="match status" value="1"/>
</dbReference>
<comment type="subcellular location">
    <subcellularLocation>
        <location evidence="1">Cytoplasm</location>
    </subcellularLocation>
</comment>
<dbReference type="GO" id="GO:0046872">
    <property type="term" value="F:metal ion binding"/>
    <property type="evidence" value="ECO:0007669"/>
    <property type="project" value="UniProtKB-KW"/>
</dbReference>
<dbReference type="OrthoDB" id="342024at2759"/>
<dbReference type="GO" id="GO:0005829">
    <property type="term" value="C:cytosol"/>
    <property type="evidence" value="ECO:0007669"/>
    <property type="project" value="GOC"/>
</dbReference>
<dbReference type="FunFam" id="3.40.50.300:FF:000204">
    <property type="entry name" value="Translation elongation factor Tu"/>
    <property type="match status" value="1"/>
</dbReference>
<dbReference type="SUPFAM" id="SSF50465">
    <property type="entry name" value="EF-Tu/eEF-1alpha/eIF2-gamma C-terminal domain"/>
    <property type="match status" value="1"/>
</dbReference>
<evidence type="ECO:0000256" key="7">
    <source>
        <dbReference type="ARBA" id="ARBA00022801"/>
    </source>
</evidence>
<evidence type="ECO:0000256" key="12">
    <source>
        <dbReference type="ARBA" id="ARBA00074866"/>
    </source>
</evidence>
<dbReference type="NCBIfam" id="TIGR00483">
    <property type="entry name" value="EF-1_alpha"/>
    <property type="match status" value="1"/>
</dbReference>
<dbReference type="InterPro" id="IPR050100">
    <property type="entry name" value="TRAFAC_GTPase_members"/>
</dbReference>
<dbReference type="Pfam" id="PF03144">
    <property type="entry name" value="GTP_EFTU_D2"/>
    <property type="match status" value="1"/>
</dbReference>
<evidence type="ECO:0000256" key="1">
    <source>
        <dbReference type="ARBA" id="ARBA00004496"/>
    </source>
</evidence>
<dbReference type="GO" id="GO:0003746">
    <property type="term" value="F:translation elongation factor activity"/>
    <property type="evidence" value="ECO:0007669"/>
    <property type="project" value="UniProtKB-KW"/>
</dbReference>
<dbReference type="Proteomes" id="UP000053201">
    <property type="component" value="Unassembled WGS sequence"/>
</dbReference>
<accession>A0A0L0HB43</accession>
<proteinExistence type="inferred from homology"/>
<dbReference type="InParanoid" id="A0A0L0HB43"/>
<comment type="similarity">
    <text evidence="2">Belongs to the TRAFAC class translation factor GTPase superfamily. Classic translation factor GTPase family. EF-Tu/EF-1A subfamily.</text>
</comment>
<evidence type="ECO:0000256" key="10">
    <source>
        <dbReference type="ARBA" id="ARBA00049117"/>
    </source>
</evidence>
<evidence type="ECO:0000256" key="6">
    <source>
        <dbReference type="ARBA" id="ARBA00022768"/>
    </source>
</evidence>
<evidence type="ECO:0000313" key="15">
    <source>
        <dbReference type="Proteomes" id="UP000053201"/>
    </source>
</evidence>
<dbReference type="OMA" id="AIRDMGM"/>
<organism evidence="14 15">
    <name type="scientific">Spizellomyces punctatus (strain DAOM BR117)</name>
    <dbReference type="NCBI Taxonomy" id="645134"/>
    <lineage>
        <taxon>Eukaryota</taxon>
        <taxon>Fungi</taxon>
        <taxon>Fungi incertae sedis</taxon>
        <taxon>Chytridiomycota</taxon>
        <taxon>Chytridiomycota incertae sedis</taxon>
        <taxon>Chytridiomycetes</taxon>
        <taxon>Spizellomycetales</taxon>
        <taxon>Spizellomycetaceae</taxon>
        <taxon>Spizellomyces</taxon>
    </lineage>
</organism>
<dbReference type="Gene3D" id="3.40.50.300">
    <property type="entry name" value="P-loop containing nucleotide triphosphate hydrolases"/>
    <property type="match status" value="1"/>
</dbReference>
<keyword evidence="15" id="KW-1185">Reference proteome</keyword>
<evidence type="ECO:0000256" key="2">
    <source>
        <dbReference type="ARBA" id="ARBA00007249"/>
    </source>
</evidence>